<dbReference type="Gene3D" id="1.10.10.10">
    <property type="entry name" value="Winged helix-like DNA-binding domain superfamily/Winged helix DNA-binding domain"/>
    <property type="match status" value="1"/>
</dbReference>
<reference evidence="2" key="2">
    <citation type="journal article" date="2014" name="ISME J.">
        <title>Microbial stratification in low pH oxic and suboxic macroscopic growths along an acid mine drainage.</title>
        <authorList>
            <person name="Mendez-Garcia C."/>
            <person name="Mesa V."/>
            <person name="Sprenger R.R."/>
            <person name="Richter M."/>
            <person name="Diez M.S."/>
            <person name="Solano J."/>
            <person name="Bargiela R."/>
            <person name="Golyshina O.V."/>
            <person name="Manteca A."/>
            <person name="Ramos J.L."/>
            <person name="Gallego J.R."/>
            <person name="Llorente I."/>
            <person name="Martins Dos Santos V.A."/>
            <person name="Jensen O.N."/>
            <person name="Pelaez A.I."/>
            <person name="Sanchez J."/>
            <person name="Ferrer M."/>
        </authorList>
    </citation>
    <scope>NUCLEOTIDE SEQUENCE</scope>
</reference>
<keyword evidence="1" id="KW-0175">Coiled coil</keyword>
<dbReference type="PANTHER" id="PTHR33609:SF1">
    <property type="entry name" value="TRANSPOSASE"/>
    <property type="match status" value="1"/>
</dbReference>
<comment type="caution">
    <text evidence="2">The sequence shown here is derived from an EMBL/GenBank/DDBJ whole genome shotgun (WGS) entry which is preliminary data.</text>
</comment>
<accession>T1A893</accession>
<dbReference type="InterPro" id="IPR036388">
    <property type="entry name" value="WH-like_DNA-bd_sf"/>
</dbReference>
<dbReference type="GO" id="GO:0004803">
    <property type="term" value="F:transposase activity"/>
    <property type="evidence" value="ECO:0007669"/>
    <property type="project" value="InterPro"/>
</dbReference>
<organism evidence="2">
    <name type="scientific">mine drainage metagenome</name>
    <dbReference type="NCBI Taxonomy" id="410659"/>
    <lineage>
        <taxon>unclassified sequences</taxon>
        <taxon>metagenomes</taxon>
        <taxon>ecological metagenomes</taxon>
    </lineage>
</organism>
<dbReference type="EMBL" id="AUZX01009053">
    <property type="protein sequence ID" value="EQD53217.1"/>
    <property type="molecule type" value="Genomic_DNA"/>
</dbReference>
<dbReference type="InterPro" id="IPR052546">
    <property type="entry name" value="Transposase_8_domain"/>
</dbReference>
<dbReference type="GO" id="GO:0006313">
    <property type="term" value="P:DNA transposition"/>
    <property type="evidence" value="ECO:0007669"/>
    <property type="project" value="InterPro"/>
</dbReference>
<dbReference type="AlphaFoldDB" id="T1A893"/>
<dbReference type="SUPFAM" id="SSF48295">
    <property type="entry name" value="TrpR-like"/>
    <property type="match status" value="1"/>
</dbReference>
<proteinExistence type="predicted"/>
<gene>
    <name evidence="2" type="ORF">B1A_12463</name>
</gene>
<evidence type="ECO:0000256" key="1">
    <source>
        <dbReference type="SAM" id="Coils"/>
    </source>
</evidence>
<dbReference type="PANTHER" id="PTHR33609">
    <property type="entry name" value="LOW CALCIUM RESPONSE LOCUS PROTEIN S"/>
    <property type="match status" value="1"/>
</dbReference>
<protein>
    <submittedName>
        <fullName evidence="2">ISCc3, transposase OrfA</fullName>
    </submittedName>
</protein>
<dbReference type="Pfam" id="PF01527">
    <property type="entry name" value="HTH_Tnp_1"/>
    <property type="match status" value="1"/>
</dbReference>
<feature type="coiled-coil region" evidence="1">
    <location>
        <begin position="74"/>
        <end position="101"/>
    </location>
</feature>
<dbReference type="InterPro" id="IPR002514">
    <property type="entry name" value="Transposase_8"/>
</dbReference>
<dbReference type="InterPro" id="IPR010921">
    <property type="entry name" value="Trp_repressor/repl_initiator"/>
</dbReference>
<evidence type="ECO:0000313" key="2">
    <source>
        <dbReference type="EMBL" id="EQD53217.1"/>
    </source>
</evidence>
<reference evidence="2" key="1">
    <citation type="submission" date="2013-08" db="EMBL/GenBank/DDBJ databases">
        <authorList>
            <person name="Mendez C."/>
            <person name="Richter M."/>
            <person name="Ferrer M."/>
            <person name="Sanchez J."/>
        </authorList>
    </citation>
    <scope>NUCLEOTIDE SEQUENCE</scope>
</reference>
<sequence length="114" mass="13479">SVLKMNEQRRIYKPEEKLKIVLEGLNGTIQISDLCKKYNIQTSRFYDWKDKVLKSASNIFEDRGRKSTADQRVNEDLKKENQRLKETIAEIVSENLEIKKRLETTGRRYEISIS</sequence>
<name>T1A893_9ZZZZ</name>
<dbReference type="GO" id="GO:0043565">
    <property type="term" value="F:sequence-specific DNA binding"/>
    <property type="evidence" value="ECO:0007669"/>
    <property type="project" value="InterPro"/>
</dbReference>
<feature type="non-terminal residue" evidence="2">
    <location>
        <position position="1"/>
    </location>
</feature>